<dbReference type="Proteomes" id="UP001166291">
    <property type="component" value="Unassembled WGS sequence"/>
</dbReference>
<gene>
    <name evidence="2" type="ORF">KXJ70_07125</name>
</gene>
<comment type="caution">
    <text evidence="2">The sequence shown here is derived from an EMBL/GenBank/DDBJ whole genome shotgun (WGS) entry which is preliminary data.</text>
</comment>
<reference evidence="2" key="1">
    <citation type="submission" date="2021-07" db="EMBL/GenBank/DDBJ databases">
        <title>Zhongshania sp. CAU 1632 isolated from seawater.</title>
        <authorList>
            <person name="Kim W."/>
        </authorList>
    </citation>
    <scope>NUCLEOTIDE SEQUENCE</scope>
    <source>
        <strain evidence="2">CAU 1632</strain>
    </source>
</reference>
<accession>A0ABS6VR69</accession>
<evidence type="ECO:0000313" key="2">
    <source>
        <dbReference type="EMBL" id="MBW2940538.1"/>
    </source>
</evidence>
<dbReference type="EMBL" id="JAHWDQ010000001">
    <property type="protein sequence ID" value="MBW2940538.1"/>
    <property type="molecule type" value="Genomic_DNA"/>
</dbReference>
<organism evidence="2 3">
    <name type="scientific">Zhongshania aquimaris</name>
    <dbReference type="NCBI Taxonomy" id="2857107"/>
    <lineage>
        <taxon>Bacteria</taxon>
        <taxon>Pseudomonadati</taxon>
        <taxon>Pseudomonadota</taxon>
        <taxon>Gammaproteobacteria</taxon>
        <taxon>Cellvibrionales</taxon>
        <taxon>Spongiibacteraceae</taxon>
        <taxon>Zhongshania</taxon>
    </lineage>
</organism>
<protein>
    <recommendedName>
        <fullName evidence="1">PRTase-CE domain-containing protein</fullName>
    </recommendedName>
</protein>
<evidence type="ECO:0000313" key="3">
    <source>
        <dbReference type="Proteomes" id="UP001166291"/>
    </source>
</evidence>
<dbReference type="Pfam" id="PF24390">
    <property type="entry name" value="PRTase-CE"/>
    <property type="match status" value="1"/>
</dbReference>
<name>A0ABS6VR69_9GAMM</name>
<proteinExistence type="predicted"/>
<keyword evidence="3" id="KW-1185">Reference proteome</keyword>
<evidence type="ECO:0000259" key="1">
    <source>
        <dbReference type="Pfam" id="PF24390"/>
    </source>
</evidence>
<feature type="domain" description="PRTase-CE" evidence="1">
    <location>
        <begin position="1"/>
        <end position="148"/>
    </location>
</feature>
<dbReference type="InterPro" id="IPR056920">
    <property type="entry name" value="PRTase-CE"/>
</dbReference>
<sequence length="151" mass="16534">MIDDISATGRSLSNNIDLFLSNNRAMIETRSATVLVSVLISTPAAEQVVESVLGKYSELDVHFKTSEMLAPKHFAFSEESCAWGDEIERQKAKALCSRLGAQVASKSPLGYGGVGLLLVFPDRCPNNTLPIFHSDSDGDFQWRALFPRAKN</sequence>